<evidence type="ECO:0000256" key="1">
    <source>
        <dbReference type="SAM" id="MobiDB-lite"/>
    </source>
</evidence>
<name>A0A9N8HWF6_9STRA</name>
<dbReference type="EMBL" id="CAICTM010002557">
    <property type="protein sequence ID" value="CAB9529612.1"/>
    <property type="molecule type" value="Genomic_DNA"/>
</dbReference>
<proteinExistence type="predicted"/>
<comment type="caution">
    <text evidence="2">The sequence shown here is derived from an EMBL/GenBank/DDBJ whole genome shotgun (WGS) entry which is preliminary data.</text>
</comment>
<gene>
    <name evidence="2" type="ORF">SEMRO_2202_G318890.1</name>
    <name evidence="3" type="ORF">SEMRO_2559_G331260.1</name>
</gene>
<evidence type="ECO:0000313" key="3">
    <source>
        <dbReference type="EMBL" id="CAB9529612.1"/>
    </source>
</evidence>
<feature type="region of interest" description="Disordered" evidence="1">
    <location>
        <begin position="12"/>
        <end position="49"/>
    </location>
</feature>
<protein>
    <submittedName>
        <fullName evidence="2">Uncharacterized protein</fullName>
    </submittedName>
</protein>
<dbReference type="EMBL" id="CAICTM010002200">
    <property type="protein sequence ID" value="CAB9528341.1"/>
    <property type="molecule type" value="Genomic_DNA"/>
</dbReference>
<organism evidence="2 4">
    <name type="scientific">Seminavis robusta</name>
    <dbReference type="NCBI Taxonomy" id="568900"/>
    <lineage>
        <taxon>Eukaryota</taxon>
        <taxon>Sar</taxon>
        <taxon>Stramenopiles</taxon>
        <taxon>Ochrophyta</taxon>
        <taxon>Bacillariophyta</taxon>
        <taxon>Bacillariophyceae</taxon>
        <taxon>Bacillariophycidae</taxon>
        <taxon>Naviculales</taxon>
        <taxon>Naviculaceae</taxon>
        <taxon>Seminavis</taxon>
    </lineage>
</organism>
<dbReference type="AlphaFoldDB" id="A0A9N8HWF6"/>
<keyword evidence="4" id="KW-1185">Reference proteome</keyword>
<evidence type="ECO:0000313" key="2">
    <source>
        <dbReference type="EMBL" id="CAB9528341.1"/>
    </source>
</evidence>
<reference evidence="2" key="1">
    <citation type="submission" date="2020-06" db="EMBL/GenBank/DDBJ databases">
        <authorList>
            <consortium name="Plant Systems Biology data submission"/>
        </authorList>
    </citation>
    <scope>NUCLEOTIDE SEQUENCE</scope>
    <source>
        <strain evidence="2">D6</strain>
    </source>
</reference>
<sequence>MPFNPFADFISSGMPSQEELDAKARSRIGEKSVNAQKLQDENFGPDIRAMDPYMRPESRSFNKFQWKMSALKNSEHGIVCSWKAAAAYANTEQATRDAILAKIQAEKEGSTSD</sequence>
<feature type="compositionally biased region" description="Basic and acidic residues" evidence="1">
    <location>
        <begin position="20"/>
        <end position="30"/>
    </location>
</feature>
<accession>A0A9N8HWF6</accession>
<dbReference type="Proteomes" id="UP001153069">
    <property type="component" value="Unassembled WGS sequence"/>
</dbReference>
<evidence type="ECO:0000313" key="4">
    <source>
        <dbReference type="Proteomes" id="UP001153069"/>
    </source>
</evidence>